<proteinExistence type="predicted"/>
<keyword evidence="3" id="KW-1185">Reference proteome</keyword>
<dbReference type="AlphaFoldDB" id="A0A0F4QPF2"/>
<evidence type="ECO:0000313" key="3">
    <source>
        <dbReference type="Proteomes" id="UP000033452"/>
    </source>
</evidence>
<keyword evidence="1" id="KW-1133">Transmembrane helix</keyword>
<evidence type="ECO:0000256" key="1">
    <source>
        <dbReference type="SAM" id="Phobius"/>
    </source>
</evidence>
<feature type="transmembrane region" description="Helical" evidence="1">
    <location>
        <begin position="32"/>
        <end position="52"/>
    </location>
</feature>
<name>A0A0F4QPF2_9GAMM</name>
<protein>
    <submittedName>
        <fullName evidence="2">Uncharacterized protein</fullName>
    </submittedName>
</protein>
<keyword evidence="1" id="KW-0812">Transmembrane</keyword>
<dbReference type="PATRIC" id="fig|43658.5.peg.2469"/>
<dbReference type="RefSeq" id="WP_046005160.1">
    <property type="nucleotide sequence ID" value="NZ_JXYA01000026.1"/>
</dbReference>
<accession>A0A0F4QPF2</accession>
<organism evidence="2 3">
    <name type="scientific">Pseudoalteromonas rubra</name>
    <dbReference type="NCBI Taxonomy" id="43658"/>
    <lineage>
        <taxon>Bacteria</taxon>
        <taxon>Pseudomonadati</taxon>
        <taxon>Pseudomonadota</taxon>
        <taxon>Gammaproteobacteria</taxon>
        <taxon>Alteromonadales</taxon>
        <taxon>Pseudoalteromonadaceae</taxon>
        <taxon>Pseudoalteromonas</taxon>
    </lineage>
</organism>
<comment type="caution">
    <text evidence="2">The sequence shown here is derived from an EMBL/GenBank/DDBJ whole genome shotgun (WGS) entry which is preliminary data.</text>
</comment>
<dbReference type="OrthoDB" id="6315971at2"/>
<reference evidence="2 3" key="1">
    <citation type="journal article" date="2015" name="BMC Genomics">
        <title>Genome mining reveals unlocked bioactive potential of marine Gram-negative bacteria.</title>
        <authorList>
            <person name="Machado H."/>
            <person name="Sonnenschein E.C."/>
            <person name="Melchiorsen J."/>
            <person name="Gram L."/>
        </authorList>
    </citation>
    <scope>NUCLEOTIDE SEQUENCE [LARGE SCALE GENOMIC DNA]</scope>
    <source>
        <strain evidence="2 3">S2471</strain>
    </source>
</reference>
<evidence type="ECO:0000313" key="2">
    <source>
        <dbReference type="EMBL" id="KJZ08507.1"/>
    </source>
</evidence>
<gene>
    <name evidence="2" type="ORF">TW77_11680</name>
</gene>
<dbReference type="Proteomes" id="UP000033452">
    <property type="component" value="Unassembled WGS sequence"/>
</dbReference>
<keyword evidence="1" id="KW-0472">Membrane</keyword>
<dbReference type="EMBL" id="JXYA01000026">
    <property type="protein sequence ID" value="KJZ08507.1"/>
    <property type="molecule type" value="Genomic_DNA"/>
</dbReference>
<sequence>MTQRTMKHNEWVKIVESRHRQKKQNTTVKTTLPIWSMLLGGFIILSAAWTYFVDSSSEQVQIAAIDSSAQKRITRYFSKQFMMGSWKFNNIDFKNGELNVFIQIPTKLAMSDYEVKEYIRNSLCPAASNRVWQDVQNNDMYIYLYTDMPRRGKYALCNS</sequence>